<protein>
    <submittedName>
        <fullName evidence="8">Sodium ion-translocating decarboxylase, beta subunit</fullName>
    </submittedName>
</protein>
<evidence type="ECO:0000256" key="1">
    <source>
        <dbReference type="ARBA" id="ARBA00004651"/>
    </source>
</evidence>
<keyword evidence="6 7" id="KW-0472">Membrane</keyword>
<feature type="transmembrane region" description="Helical" evidence="7">
    <location>
        <begin position="51"/>
        <end position="73"/>
    </location>
</feature>
<dbReference type="EMBL" id="AJWY01008781">
    <property type="protein sequence ID" value="EKC60253.1"/>
    <property type="molecule type" value="Genomic_DNA"/>
</dbReference>
<dbReference type="NCBIfam" id="TIGR01109">
    <property type="entry name" value="Na_pump_decarbB"/>
    <property type="match status" value="1"/>
</dbReference>
<dbReference type="AlphaFoldDB" id="K1SRP3"/>
<evidence type="ECO:0000256" key="5">
    <source>
        <dbReference type="ARBA" id="ARBA00022989"/>
    </source>
</evidence>
<name>K1SRP3_9ZZZZ</name>
<keyword evidence="4" id="KW-1278">Translocase</keyword>
<sequence length="171" mass="17499">TEKILFPIIIAVIISLLLPSAAPLIGCLMLGNLMKECGVVDRLSKTVQNELMNIVVIFLGITVGATATAEAFINVQTLSILVLGVLAFALGTAGGLLLAKFMNLFLPEGKKMNPLIGSAGVSAVPMAARVSQTVGQEANPSNFLLMHAMGPNVAGVVGSAVAAGILLSFLG</sequence>
<evidence type="ECO:0000256" key="4">
    <source>
        <dbReference type="ARBA" id="ARBA00022967"/>
    </source>
</evidence>
<comment type="caution">
    <text evidence="8">The sequence shown here is derived from an EMBL/GenBank/DDBJ whole genome shotgun (WGS) entry which is preliminary data.</text>
</comment>
<feature type="transmembrane region" description="Helical" evidence="7">
    <location>
        <begin position="6"/>
        <end position="30"/>
    </location>
</feature>
<keyword evidence="5 7" id="KW-1133">Transmembrane helix</keyword>
<evidence type="ECO:0000313" key="8">
    <source>
        <dbReference type="EMBL" id="EKC60253.1"/>
    </source>
</evidence>
<feature type="transmembrane region" description="Helical" evidence="7">
    <location>
        <begin position="148"/>
        <end position="170"/>
    </location>
</feature>
<evidence type="ECO:0000256" key="3">
    <source>
        <dbReference type="ARBA" id="ARBA00022692"/>
    </source>
</evidence>
<evidence type="ECO:0000256" key="7">
    <source>
        <dbReference type="SAM" id="Phobius"/>
    </source>
</evidence>
<gene>
    <name evidence="8" type="ORF">LEA_12960</name>
</gene>
<dbReference type="GO" id="GO:0005886">
    <property type="term" value="C:plasma membrane"/>
    <property type="evidence" value="ECO:0007669"/>
    <property type="project" value="UniProtKB-SubCell"/>
</dbReference>
<proteinExistence type="predicted"/>
<dbReference type="PANTHER" id="PTHR35806">
    <property type="entry name" value="OXALOACETATE DECARBOXYLASE BETA CHAIN 2"/>
    <property type="match status" value="1"/>
</dbReference>
<dbReference type="InterPro" id="IPR005661">
    <property type="entry name" value="OadB_MmdB"/>
</dbReference>
<keyword evidence="2" id="KW-1003">Cell membrane</keyword>
<dbReference type="GO" id="GO:0006814">
    <property type="term" value="P:sodium ion transport"/>
    <property type="evidence" value="ECO:0007669"/>
    <property type="project" value="InterPro"/>
</dbReference>
<feature type="non-terminal residue" evidence="8">
    <location>
        <position position="1"/>
    </location>
</feature>
<reference evidence="8" key="1">
    <citation type="journal article" date="2013" name="Environ. Microbiol.">
        <title>Microbiota from the distal guts of lean and obese adolescents exhibit partial functional redundancy besides clear differences in community structure.</title>
        <authorList>
            <person name="Ferrer M."/>
            <person name="Ruiz A."/>
            <person name="Lanza F."/>
            <person name="Haange S.B."/>
            <person name="Oberbach A."/>
            <person name="Till H."/>
            <person name="Bargiela R."/>
            <person name="Campoy C."/>
            <person name="Segura M.T."/>
            <person name="Richter M."/>
            <person name="von Bergen M."/>
            <person name="Seifert J."/>
            <person name="Suarez A."/>
        </authorList>
    </citation>
    <scope>NUCLEOTIDE SEQUENCE</scope>
</reference>
<keyword evidence="3 7" id="KW-0812">Transmembrane</keyword>
<accession>K1SRP3</accession>
<feature type="transmembrane region" description="Helical" evidence="7">
    <location>
        <begin position="79"/>
        <end position="99"/>
    </location>
</feature>
<dbReference type="Pfam" id="PF03977">
    <property type="entry name" value="OAD_beta"/>
    <property type="match status" value="1"/>
</dbReference>
<evidence type="ECO:0000256" key="6">
    <source>
        <dbReference type="ARBA" id="ARBA00023136"/>
    </source>
</evidence>
<dbReference type="GO" id="GO:0016829">
    <property type="term" value="F:lyase activity"/>
    <property type="evidence" value="ECO:0007669"/>
    <property type="project" value="InterPro"/>
</dbReference>
<evidence type="ECO:0000256" key="2">
    <source>
        <dbReference type="ARBA" id="ARBA00022475"/>
    </source>
</evidence>
<dbReference type="PANTHER" id="PTHR35806:SF1">
    <property type="entry name" value="OXALOACETATE DECARBOXYLASE BETA CHAIN 2"/>
    <property type="match status" value="1"/>
</dbReference>
<comment type="subcellular location">
    <subcellularLocation>
        <location evidence="1">Cell membrane</location>
        <topology evidence="1">Multi-pass membrane protein</topology>
    </subcellularLocation>
</comment>
<organism evidence="8">
    <name type="scientific">human gut metagenome</name>
    <dbReference type="NCBI Taxonomy" id="408170"/>
    <lineage>
        <taxon>unclassified sequences</taxon>
        <taxon>metagenomes</taxon>
        <taxon>organismal metagenomes</taxon>
    </lineage>
</organism>